<dbReference type="Pfam" id="PF11188">
    <property type="entry name" value="DUF2975"/>
    <property type="match status" value="1"/>
</dbReference>
<dbReference type="Proteomes" id="UP000295493">
    <property type="component" value="Unassembled WGS sequence"/>
</dbReference>
<dbReference type="OrthoDB" id="7349915at2"/>
<evidence type="ECO:0000313" key="3">
    <source>
        <dbReference type="Proteomes" id="UP000295493"/>
    </source>
</evidence>
<feature type="transmembrane region" description="Helical" evidence="1">
    <location>
        <begin position="132"/>
        <end position="155"/>
    </location>
</feature>
<sequence>MNVLKLSRFLVRGLFWLNILAGAGFVAVLAWWAVSPDVILTAVGTKYGIDQAPMVLNFMRLALILGAVAAIPVGLLLALLSRMIDTVGQGTPFITANAVRLRKMAWLILGFQLLDLLGGLLSFYAQKNDIDWIGWSPSLLGWLLVLLLFILAGIFEQGVAMRDDLEGTV</sequence>
<keyword evidence="3" id="KW-1185">Reference proteome</keyword>
<dbReference type="RefSeq" id="WP_133494370.1">
    <property type="nucleotide sequence ID" value="NZ_BMLU01000002.1"/>
</dbReference>
<feature type="transmembrane region" description="Helical" evidence="1">
    <location>
        <begin position="104"/>
        <end position="126"/>
    </location>
</feature>
<keyword evidence="1" id="KW-0472">Membrane</keyword>
<accession>A0A4R6FUH2</accession>
<evidence type="ECO:0000313" key="2">
    <source>
        <dbReference type="EMBL" id="TDN85422.1"/>
    </source>
</evidence>
<feature type="transmembrane region" description="Helical" evidence="1">
    <location>
        <begin position="54"/>
        <end position="80"/>
    </location>
</feature>
<comment type="caution">
    <text evidence="2">The sequence shown here is derived from an EMBL/GenBank/DDBJ whole genome shotgun (WGS) entry which is preliminary data.</text>
</comment>
<protein>
    <submittedName>
        <fullName evidence="2">DUF2975 family protein</fullName>
    </submittedName>
</protein>
<organism evidence="2 3">
    <name type="scientific">Stakelama pacifica</name>
    <dbReference type="NCBI Taxonomy" id="517720"/>
    <lineage>
        <taxon>Bacteria</taxon>
        <taxon>Pseudomonadati</taxon>
        <taxon>Pseudomonadota</taxon>
        <taxon>Alphaproteobacteria</taxon>
        <taxon>Sphingomonadales</taxon>
        <taxon>Sphingomonadaceae</taxon>
        <taxon>Stakelama</taxon>
    </lineage>
</organism>
<feature type="transmembrane region" description="Helical" evidence="1">
    <location>
        <begin position="14"/>
        <end position="34"/>
    </location>
</feature>
<keyword evidence="1" id="KW-1133">Transmembrane helix</keyword>
<name>A0A4R6FUH2_9SPHN</name>
<proteinExistence type="predicted"/>
<keyword evidence="1" id="KW-0812">Transmembrane</keyword>
<gene>
    <name evidence="2" type="ORF">EV664_102128</name>
</gene>
<evidence type="ECO:0000256" key="1">
    <source>
        <dbReference type="SAM" id="Phobius"/>
    </source>
</evidence>
<dbReference type="EMBL" id="SNWD01000002">
    <property type="protein sequence ID" value="TDN85422.1"/>
    <property type="molecule type" value="Genomic_DNA"/>
</dbReference>
<dbReference type="InterPro" id="IPR021354">
    <property type="entry name" value="DUF2975"/>
</dbReference>
<dbReference type="AlphaFoldDB" id="A0A4R6FUH2"/>
<reference evidence="2 3" key="1">
    <citation type="submission" date="2019-03" db="EMBL/GenBank/DDBJ databases">
        <title>Genomic Encyclopedia of Type Strains, Phase IV (KMG-IV): sequencing the most valuable type-strain genomes for metagenomic binning, comparative biology and taxonomic classification.</title>
        <authorList>
            <person name="Goeker M."/>
        </authorList>
    </citation>
    <scope>NUCLEOTIDE SEQUENCE [LARGE SCALE GENOMIC DNA]</scope>
    <source>
        <strain evidence="2 3">DSM 25059</strain>
    </source>
</reference>